<comment type="similarity">
    <text evidence="2">Belongs to the glycosyltransferase 47 family.</text>
</comment>
<keyword evidence="8" id="KW-1185">Reference proteome</keyword>
<dbReference type="Pfam" id="PF03016">
    <property type="entry name" value="Exostosin_GT47"/>
    <property type="match status" value="1"/>
</dbReference>
<keyword evidence="4" id="KW-0812">Transmembrane</keyword>
<keyword evidence="5" id="KW-0333">Golgi apparatus</keyword>
<keyword evidence="3" id="KW-0808">Transferase</keyword>
<feature type="domain" description="Exostosin GT47" evidence="6">
    <location>
        <begin position="1"/>
        <end position="322"/>
    </location>
</feature>
<keyword evidence="3" id="KW-0328">Glycosyltransferase</keyword>
<evidence type="ECO:0000256" key="1">
    <source>
        <dbReference type="ARBA" id="ARBA00004323"/>
    </source>
</evidence>
<evidence type="ECO:0000256" key="5">
    <source>
        <dbReference type="ARBA" id="ARBA00023034"/>
    </source>
</evidence>
<reference evidence="7 8" key="1">
    <citation type="journal article" date="2021" name="Nat. Plants">
        <title>The Taxus genome provides insights into paclitaxel biosynthesis.</title>
        <authorList>
            <person name="Xiong X."/>
            <person name="Gou J."/>
            <person name="Liao Q."/>
            <person name="Li Y."/>
            <person name="Zhou Q."/>
            <person name="Bi G."/>
            <person name="Li C."/>
            <person name="Du R."/>
            <person name="Wang X."/>
            <person name="Sun T."/>
            <person name="Guo L."/>
            <person name="Liang H."/>
            <person name="Lu P."/>
            <person name="Wu Y."/>
            <person name="Zhang Z."/>
            <person name="Ro D.K."/>
            <person name="Shang Y."/>
            <person name="Huang S."/>
            <person name="Yan J."/>
        </authorList>
    </citation>
    <scope>NUCLEOTIDE SEQUENCE [LARGE SCALE GENOMIC DNA]</scope>
    <source>
        <strain evidence="7">Ta-2019</strain>
    </source>
</reference>
<sequence>MYDLPEKFNTLLLKNCSREIVPWLDFCAHVQNGGFGRAVENTTGWFATDLYMAEVVFHKRMMGYSCLAKSMEEADAFFVPYYSGLDALRFLYGRDKDRAAEHGSEVVAWLEEHGGSGWRKNGGADHFIVTGRTAWDLCMVTRGWGTGLLELRALENVTVLCVEGRTWVNREQAVPYLTSFHPGSVQGLREWTGRVRDSDRKFLFAFVGAERKEVGLRQEIIQQCRNSTKCDFLNCREMKCRHEPMAIINKLLKAEFCLQPPGDSPTRRSTFDGLIAGCIPVFFRNDSAYQQYTWHLPLDADSYSVFIPEERLVSENVRIENVLGSYSRERKRRMREKIVGIIPQMVYMNNVSSGEDEVVKDAFDLSLEGVLRRAKGIQ</sequence>
<dbReference type="OMA" id="WPAGICE"/>
<dbReference type="GO" id="GO:0000139">
    <property type="term" value="C:Golgi membrane"/>
    <property type="evidence" value="ECO:0007669"/>
    <property type="project" value="UniProtKB-SubCell"/>
</dbReference>
<evidence type="ECO:0000256" key="3">
    <source>
        <dbReference type="ARBA" id="ARBA00022676"/>
    </source>
</evidence>
<evidence type="ECO:0000313" key="8">
    <source>
        <dbReference type="Proteomes" id="UP000824469"/>
    </source>
</evidence>
<dbReference type="InterPro" id="IPR004263">
    <property type="entry name" value="Exostosin"/>
</dbReference>
<protein>
    <recommendedName>
        <fullName evidence="6">Exostosin GT47 domain-containing protein</fullName>
    </recommendedName>
</protein>
<dbReference type="Proteomes" id="UP000824469">
    <property type="component" value="Unassembled WGS sequence"/>
</dbReference>
<evidence type="ECO:0000256" key="2">
    <source>
        <dbReference type="ARBA" id="ARBA00010271"/>
    </source>
</evidence>
<dbReference type="PANTHER" id="PTHR11062:SF58">
    <property type="entry name" value="XYLOGLUCAN GALACTOSYLTRANSFERASE GT19-RELATED"/>
    <property type="match status" value="1"/>
</dbReference>
<dbReference type="InterPro" id="IPR040911">
    <property type="entry name" value="Exostosin_GT47"/>
</dbReference>
<evidence type="ECO:0000256" key="4">
    <source>
        <dbReference type="ARBA" id="ARBA00022968"/>
    </source>
</evidence>
<comment type="subcellular location">
    <subcellularLocation>
        <location evidence="1">Golgi apparatus membrane</location>
        <topology evidence="1">Single-pass type II membrane protein</topology>
    </subcellularLocation>
</comment>
<comment type="caution">
    <text evidence="7">The sequence shown here is derived from an EMBL/GenBank/DDBJ whole genome shotgun (WGS) entry which is preliminary data.</text>
</comment>
<dbReference type="GO" id="GO:0016757">
    <property type="term" value="F:glycosyltransferase activity"/>
    <property type="evidence" value="ECO:0007669"/>
    <property type="project" value="UniProtKB-KW"/>
</dbReference>
<proteinExistence type="inferred from homology"/>
<dbReference type="PANTHER" id="PTHR11062">
    <property type="entry name" value="EXOSTOSIN HEPARAN SULFATE GLYCOSYLTRANSFERASE -RELATED"/>
    <property type="match status" value="1"/>
</dbReference>
<evidence type="ECO:0000313" key="7">
    <source>
        <dbReference type="EMBL" id="KAH9300272.1"/>
    </source>
</evidence>
<gene>
    <name evidence="7" type="ORF">KI387_011855</name>
</gene>
<evidence type="ECO:0000259" key="6">
    <source>
        <dbReference type="Pfam" id="PF03016"/>
    </source>
</evidence>
<organism evidence="7 8">
    <name type="scientific">Taxus chinensis</name>
    <name type="common">Chinese yew</name>
    <name type="synonym">Taxus wallichiana var. chinensis</name>
    <dbReference type="NCBI Taxonomy" id="29808"/>
    <lineage>
        <taxon>Eukaryota</taxon>
        <taxon>Viridiplantae</taxon>
        <taxon>Streptophyta</taxon>
        <taxon>Embryophyta</taxon>
        <taxon>Tracheophyta</taxon>
        <taxon>Spermatophyta</taxon>
        <taxon>Pinopsida</taxon>
        <taxon>Pinidae</taxon>
        <taxon>Conifers II</taxon>
        <taxon>Cupressales</taxon>
        <taxon>Taxaceae</taxon>
        <taxon>Taxus</taxon>
    </lineage>
</organism>
<dbReference type="AlphaFoldDB" id="A0AA38CHJ6"/>
<name>A0AA38CHJ6_TAXCH</name>
<dbReference type="EMBL" id="JAHRHJ020000009">
    <property type="protein sequence ID" value="KAH9300272.1"/>
    <property type="molecule type" value="Genomic_DNA"/>
</dbReference>
<accession>A0AA38CHJ6</accession>
<keyword evidence="4" id="KW-0735">Signal-anchor</keyword>